<accession>A0ABY5GDX4</accession>
<proteinExistence type="predicted"/>
<dbReference type="Proteomes" id="UP001057998">
    <property type="component" value="Chromosome 1"/>
</dbReference>
<evidence type="ECO:0000313" key="1">
    <source>
        <dbReference type="EMBL" id="UTV27315.1"/>
    </source>
</evidence>
<keyword evidence="2" id="KW-1185">Reference proteome</keyword>
<protein>
    <submittedName>
        <fullName evidence="1">DUF3293 domain-containing protein</fullName>
    </submittedName>
</protein>
<gene>
    <name evidence="1" type="ORF">NNL38_13415</name>
</gene>
<dbReference type="InterPro" id="IPR021710">
    <property type="entry name" value="DUF3293"/>
</dbReference>
<organism evidence="1 2">
    <name type="scientific">Photobacterium atrarenae</name>
    <dbReference type="NCBI Taxonomy" id="865757"/>
    <lineage>
        <taxon>Bacteria</taxon>
        <taxon>Pseudomonadati</taxon>
        <taxon>Pseudomonadota</taxon>
        <taxon>Gammaproteobacteria</taxon>
        <taxon>Vibrionales</taxon>
        <taxon>Vibrionaceae</taxon>
        <taxon>Photobacterium</taxon>
    </lineage>
</organism>
<sequence length="134" mass="15340">MCEHISLWCCYQTIQFKAGQRPVYPYFAILTAFNPGSIVLPPAQNRKRNTLLKNELLHEINGLQPLDCSAPDGSWLEPSFAVPVSRARAAQLARRWGQNAFYWVEQGKLYLEPVQIDAVTTIKLGDFKDFFYTE</sequence>
<dbReference type="Pfam" id="PF11697">
    <property type="entry name" value="DUF3293"/>
    <property type="match status" value="1"/>
</dbReference>
<dbReference type="RefSeq" id="WP_255388529.1">
    <property type="nucleotide sequence ID" value="NZ_CP101508.1"/>
</dbReference>
<reference evidence="1" key="1">
    <citation type="submission" date="2022-07" db="EMBL/GenBank/DDBJ databases">
        <title>Genome sequencing of Photobacterium atrarenae GJH2-4.</title>
        <authorList>
            <person name="Park S.-J."/>
        </authorList>
    </citation>
    <scope>NUCLEOTIDE SEQUENCE</scope>
    <source>
        <strain evidence="1">GJH2-4</strain>
    </source>
</reference>
<dbReference type="EMBL" id="CP101508">
    <property type="protein sequence ID" value="UTV27315.1"/>
    <property type="molecule type" value="Genomic_DNA"/>
</dbReference>
<name>A0ABY5GDX4_9GAMM</name>
<evidence type="ECO:0000313" key="2">
    <source>
        <dbReference type="Proteomes" id="UP001057998"/>
    </source>
</evidence>